<dbReference type="CDD" id="cd00023">
    <property type="entry name" value="BBI"/>
    <property type="match status" value="1"/>
</dbReference>
<evidence type="ECO:0000256" key="5">
    <source>
        <dbReference type="PIRSR" id="PIRSR600877-51"/>
    </source>
</evidence>
<feature type="disulfide bond" evidence="5">
    <location>
        <begin position="358"/>
        <end position="366"/>
    </location>
</feature>
<feature type="disulfide bond" evidence="5">
    <location>
        <begin position="384"/>
        <end position="392"/>
    </location>
</feature>
<feature type="domain" description="Bowman-Birk serine protease inhibitors family" evidence="6">
    <location>
        <begin position="352"/>
        <end position="404"/>
    </location>
</feature>
<name>A0AAN9SFJ9_PSOTE</name>
<keyword evidence="4 5" id="KW-1015">Disulfide bond</keyword>
<dbReference type="GO" id="GO:0004867">
    <property type="term" value="F:serine-type endopeptidase inhibitor activity"/>
    <property type="evidence" value="ECO:0007669"/>
    <property type="project" value="UniProtKB-KW"/>
</dbReference>
<dbReference type="EMBL" id="JAYMYS010000004">
    <property type="protein sequence ID" value="KAK7395225.1"/>
    <property type="molecule type" value="Genomic_DNA"/>
</dbReference>
<dbReference type="SMART" id="SM00269">
    <property type="entry name" value="BowB"/>
    <property type="match status" value="1"/>
</dbReference>
<feature type="disulfide bond" evidence="5">
    <location>
        <begin position="375"/>
        <end position="382"/>
    </location>
</feature>
<evidence type="ECO:0000259" key="6">
    <source>
        <dbReference type="SMART" id="SM00269"/>
    </source>
</evidence>
<evidence type="ECO:0000256" key="1">
    <source>
        <dbReference type="ARBA" id="ARBA00008506"/>
    </source>
</evidence>
<comment type="caution">
    <text evidence="7">The sequence shown here is derived from an EMBL/GenBank/DDBJ whole genome shotgun (WGS) entry which is preliminary data.</text>
</comment>
<dbReference type="GO" id="GO:0005576">
    <property type="term" value="C:extracellular region"/>
    <property type="evidence" value="ECO:0007669"/>
    <property type="project" value="InterPro"/>
</dbReference>
<dbReference type="SUPFAM" id="SSF57247">
    <property type="entry name" value="Bowman-Birk inhibitor, BBI"/>
    <property type="match status" value="1"/>
</dbReference>
<dbReference type="InterPro" id="IPR000877">
    <property type="entry name" value="Prot_inh_BBI"/>
</dbReference>
<evidence type="ECO:0000256" key="4">
    <source>
        <dbReference type="ARBA" id="ARBA00023157"/>
    </source>
</evidence>
<feature type="disulfide bond" evidence="5">
    <location>
        <begin position="356"/>
        <end position="401"/>
    </location>
</feature>
<feature type="disulfide bond" evidence="5">
    <location>
        <begin position="353"/>
        <end position="368"/>
    </location>
</feature>
<evidence type="ECO:0000313" key="7">
    <source>
        <dbReference type="EMBL" id="KAK7395225.1"/>
    </source>
</evidence>
<feature type="disulfide bond" evidence="5">
    <location>
        <begin position="379"/>
        <end position="394"/>
    </location>
</feature>
<accession>A0AAN9SFJ9</accession>
<proteinExistence type="inferred from homology"/>
<evidence type="ECO:0000256" key="2">
    <source>
        <dbReference type="ARBA" id="ARBA00022690"/>
    </source>
</evidence>
<dbReference type="Proteomes" id="UP001386955">
    <property type="component" value="Unassembled WGS sequence"/>
</dbReference>
<protein>
    <recommendedName>
        <fullName evidence="6">Bowman-Birk serine protease inhibitors family domain-containing protein</fullName>
    </recommendedName>
</protein>
<dbReference type="AlphaFoldDB" id="A0AAN9SFJ9"/>
<dbReference type="Pfam" id="PF05056">
    <property type="entry name" value="DUF674"/>
    <property type="match status" value="2"/>
</dbReference>
<dbReference type="Gene3D" id="2.10.69.10">
    <property type="entry name" value="Cysteine Protease (Bromelain) Inhibitor, subunit H"/>
    <property type="match status" value="1"/>
</dbReference>
<gene>
    <name evidence="7" type="ORF">VNO78_15773</name>
</gene>
<dbReference type="PANTHER" id="PTHR33103">
    <property type="entry name" value="OS01G0153900 PROTEIN"/>
    <property type="match status" value="1"/>
</dbReference>
<keyword evidence="8" id="KW-1185">Reference proteome</keyword>
<evidence type="ECO:0000313" key="8">
    <source>
        <dbReference type="Proteomes" id="UP001386955"/>
    </source>
</evidence>
<dbReference type="InterPro" id="IPR007750">
    <property type="entry name" value="DUF674"/>
</dbReference>
<keyword evidence="2" id="KW-0646">Protease inhibitor</keyword>
<organism evidence="7 8">
    <name type="scientific">Psophocarpus tetragonolobus</name>
    <name type="common">Winged bean</name>
    <name type="synonym">Dolichos tetragonolobus</name>
    <dbReference type="NCBI Taxonomy" id="3891"/>
    <lineage>
        <taxon>Eukaryota</taxon>
        <taxon>Viridiplantae</taxon>
        <taxon>Streptophyta</taxon>
        <taxon>Embryophyta</taxon>
        <taxon>Tracheophyta</taxon>
        <taxon>Spermatophyta</taxon>
        <taxon>Magnoliopsida</taxon>
        <taxon>eudicotyledons</taxon>
        <taxon>Gunneridae</taxon>
        <taxon>Pentapetalae</taxon>
        <taxon>rosids</taxon>
        <taxon>fabids</taxon>
        <taxon>Fabales</taxon>
        <taxon>Fabaceae</taxon>
        <taxon>Papilionoideae</taxon>
        <taxon>50 kb inversion clade</taxon>
        <taxon>NPAAA clade</taxon>
        <taxon>indigoferoid/millettioid clade</taxon>
        <taxon>Phaseoleae</taxon>
        <taxon>Psophocarpus</taxon>
    </lineage>
</organism>
<evidence type="ECO:0000256" key="3">
    <source>
        <dbReference type="ARBA" id="ARBA00022900"/>
    </source>
</evidence>
<sequence>MAIISAVVTTQTENQVSLKLLVDKETNNVILAEAEKDFVDVLFSFLTFSLGTIARLVRKEHLKLNIEESTDPNQHLDNPFVFGSTPKIEDDITEGFVKGSQTFIITDDLIVMPSSLCSTFDMLQKYGIKTLSSVQKVTVNVTKEKIFAFTVLDLLKCFLLSKFTLTDVFIKKKPFLEWSCFSPCGVENNSSMSTRTDVKLVMKKSDGKVLFAQVEFPFLEFILRFLTLPLGRVTHMLGGNSSLGCVDELYKSIVDLDENKYFTSEDVKNRLLNGDVAQHFTLGSQHIESVSNFKICFNKWSCPLCSKECDNREMKVLVKLCCLLYLLGFIGTDDASLDPSSFITNEMASSTCCNQCLCTTTIPPQCFCTDVAQACHSACRMCVCSQSDAPMCRCMDQTTFCEPCRRS</sequence>
<dbReference type="PANTHER" id="PTHR33103:SF27">
    <property type="entry name" value="OS04G0594700 PROTEIN"/>
    <property type="match status" value="1"/>
</dbReference>
<reference evidence="7 8" key="1">
    <citation type="submission" date="2024-01" db="EMBL/GenBank/DDBJ databases">
        <title>The genomes of 5 underutilized Papilionoideae crops provide insights into root nodulation and disease resistanc.</title>
        <authorList>
            <person name="Jiang F."/>
        </authorList>
    </citation>
    <scope>NUCLEOTIDE SEQUENCE [LARGE SCALE GENOMIC DNA]</scope>
    <source>
        <strain evidence="7">DUOXIRENSHENG_FW03</strain>
        <tissue evidence="7">Leaves</tissue>
    </source>
</reference>
<keyword evidence="3" id="KW-0722">Serine protease inhibitor</keyword>
<comment type="similarity">
    <text evidence="1">Belongs to the Bowman-Birk serine protease inhibitor family.</text>
</comment>
<feature type="disulfide bond" evidence="5">
    <location>
        <begin position="352"/>
        <end position="404"/>
    </location>
</feature>
<dbReference type="InterPro" id="IPR035995">
    <property type="entry name" value="Bowman-Birk_prot_inh"/>
</dbReference>